<organism evidence="1 2">
    <name type="scientific">Tunturiibacter lichenicola</name>
    <dbReference type="NCBI Taxonomy" id="2051959"/>
    <lineage>
        <taxon>Bacteria</taxon>
        <taxon>Pseudomonadati</taxon>
        <taxon>Acidobacteriota</taxon>
        <taxon>Terriglobia</taxon>
        <taxon>Terriglobales</taxon>
        <taxon>Acidobacteriaceae</taxon>
        <taxon>Tunturiibacter</taxon>
    </lineage>
</organism>
<gene>
    <name evidence="1" type="ORF">HDF08_004040</name>
</gene>
<evidence type="ECO:0000313" key="2">
    <source>
        <dbReference type="Proteomes" id="UP000564385"/>
    </source>
</evidence>
<dbReference type="Gene3D" id="3.40.50.150">
    <property type="entry name" value="Vaccinia Virus protein VP39"/>
    <property type="match status" value="1"/>
</dbReference>
<dbReference type="InterPro" id="IPR029063">
    <property type="entry name" value="SAM-dependent_MTases_sf"/>
</dbReference>
<accession>A0A852VL77</accession>
<protein>
    <recommendedName>
        <fullName evidence="3">FkbM family methyltransferase</fullName>
    </recommendedName>
</protein>
<reference evidence="1 2" key="1">
    <citation type="submission" date="2020-07" db="EMBL/GenBank/DDBJ databases">
        <title>Genomic Encyclopedia of Type Strains, Phase IV (KMG-V): Genome sequencing to study the core and pangenomes of soil and plant-associated prokaryotes.</title>
        <authorList>
            <person name="Whitman W."/>
        </authorList>
    </citation>
    <scope>NUCLEOTIDE SEQUENCE [LARGE SCALE GENOMIC DNA]</scope>
    <source>
        <strain evidence="1 2">M8UP22</strain>
    </source>
</reference>
<name>A0A852VL77_9BACT</name>
<sequence length="269" mass="30902">MKQPIRIEELSLLGYVSKAFRRHLNFRRVVGLYRRRLSRKIFAKCGGIVQYGPFAGMQWLDNPRWGRSEQGVMILGLYEQEVLENLAGAPAHFRVFVDVGAADGYYAVGLLHSGKVDRSVAFESIPECRTAISRLADKNGVLDKITILGTASDRFVDTLRTHKINSHETMFLIDIEGAEFKVLTEEVFAFLKDSMIIVETHAHIYADPQGEMERLVERASLTHRVTTWYPGARNPWTIKELEEFTEIDRWILCSEGRVEVQQWLRFDPL</sequence>
<dbReference type="Proteomes" id="UP000564385">
    <property type="component" value="Unassembled WGS sequence"/>
</dbReference>
<evidence type="ECO:0008006" key="3">
    <source>
        <dbReference type="Google" id="ProtNLM"/>
    </source>
</evidence>
<dbReference type="AlphaFoldDB" id="A0A852VL77"/>
<evidence type="ECO:0000313" key="1">
    <source>
        <dbReference type="EMBL" id="NYF91921.1"/>
    </source>
</evidence>
<dbReference type="SUPFAM" id="SSF53335">
    <property type="entry name" value="S-adenosyl-L-methionine-dependent methyltransferases"/>
    <property type="match status" value="1"/>
</dbReference>
<proteinExistence type="predicted"/>
<comment type="caution">
    <text evidence="1">The sequence shown here is derived from an EMBL/GenBank/DDBJ whole genome shotgun (WGS) entry which is preliminary data.</text>
</comment>
<dbReference type="EMBL" id="JACCCU010000003">
    <property type="protein sequence ID" value="NYF91921.1"/>
    <property type="molecule type" value="Genomic_DNA"/>
</dbReference>